<dbReference type="Pfam" id="PF13041">
    <property type="entry name" value="PPR_2"/>
    <property type="match status" value="1"/>
</dbReference>
<gene>
    <name evidence="3" type="ORF">F503_02997</name>
</gene>
<evidence type="ECO:0000313" key="3">
    <source>
        <dbReference type="EMBL" id="EPE06168.1"/>
    </source>
</evidence>
<evidence type="ECO:0000256" key="1">
    <source>
        <dbReference type="PROSITE-ProRule" id="PRU00708"/>
    </source>
</evidence>
<proteinExistence type="predicted"/>
<dbReference type="Proteomes" id="UP000016923">
    <property type="component" value="Unassembled WGS sequence"/>
</dbReference>
<dbReference type="STRING" id="1262450.S3CIH1"/>
<dbReference type="VEuPathDB" id="FungiDB:F503_02997"/>
<feature type="repeat" description="PPR" evidence="1">
    <location>
        <begin position="186"/>
        <end position="220"/>
    </location>
</feature>
<evidence type="ECO:0000313" key="4">
    <source>
        <dbReference type="Proteomes" id="UP000016923"/>
    </source>
</evidence>
<dbReference type="PANTHER" id="PTHR47938">
    <property type="entry name" value="RESPIRATORY COMPLEX I CHAPERONE (CIA84), PUTATIVE (AFU_ORTHOLOGUE AFUA_2G06020)-RELATED"/>
    <property type="match status" value="1"/>
</dbReference>
<dbReference type="NCBIfam" id="TIGR00756">
    <property type="entry name" value="PPR"/>
    <property type="match status" value="1"/>
</dbReference>
<protein>
    <submittedName>
        <fullName evidence="3">Pentatricopeptide repeat protein</fullName>
    </submittedName>
</protein>
<dbReference type="AlphaFoldDB" id="S3CIH1"/>
<dbReference type="OrthoDB" id="185373at2759"/>
<dbReference type="EMBL" id="KE148154">
    <property type="protein sequence ID" value="EPE06168.1"/>
    <property type="molecule type" value="Genomic_DNA"/>
</dbReference>
<reference evidence="3 4" key="1">
    <citation type="journal article" date="2013" name="BMC Genomics">
        <title>The genome and transcriptome of the pine saprophyte Ophiostoma piceae, and a comparison with the bark beetle-associated pine pathogen Grosmannia clavigera.</title>
        <authorList>
            <person name="Haridas S."/>
            <person name="Wang Y."/>
            <person name="Lim L."/>
            <person name="Massoumi Alamouti S."/>
            <person name="Jackman S."/>
            <person name="Docking R."/>
            <person name="Robertson G."/>
            <person name="Birol I."/>
            <person name="Bohlmann J."/>
            <person name="Breuil C."/>
        </authorList>
    </citation>
    <scope>NUCLEOTIDE SEQUENCE [LARGE SCALE GENOMIC DNA]</scope>
    <source>
        <strain evidence="3 4">UAMH 11346</strain>
    </source>
</reference>
<sequence>MFVCRACVKRWRGPAPQLLFAGRHAAVARVPTAPSTAVLTTSRRARTVTTFTAARANIPKDTGETPLSLDERLRSFSAQEPDALEGSVAGGAEGEEGVEEKWRKDVMSKDELSAEMSLKDDEYLDRLDMLESGQKNMKQMEARVRRRYKFLNDEYTIAETVTQMLDSERYDEALYLTRLASKDFEVPVSWNHLIKFLFRQGRTNSAVKLYHEMKKRGQTPNVRTYTTIFTGCAQTVDKSPEQALLVATKIYYGMLSDARLRPNTIHMNSVLSVCARAKDIQAVFNIAKTANTNTRMPDCTTYTTILSAMRAATESPYDTKGYKTESEKNKYKQNKYKRQKDIEDIGDPTLEKPFITIRRARATWEEVVLNWRRGFLLMDERLVCSMGRILLLGSVADNSSILALLHQTMGIPRLDKGVNGTPSAERTKLLAKPAAQVGESGSHPELASPQEQTGAPAKSAADEAAIEQISAGSDTVQIEPNLGRPAHTEDGADLLTAALQSQNSQADAGIEVFKKAELRPKQVAQFTAIDPYDDEHYYKAFVPKSSDVSLLQPKPSHNTLSLLLAAIGGSRKTTLALPYWKLMTSSDKYCIVPDIENCHQLLRTIKRGRSSTEAVEALLILPKFAYIGKTFKLAMEVCTYNTLNPNAFKSAGKIVDLMNQTAIMPDASTLRLYLKVALTSNQHFKEAKTPEEAAVKKEEFGKQIVRALQRLWDPVRILGNGIQAMEKAAASTTNIVHEDKHAPTPKSMQLEYIDLLKLMVSAADMVVSEKMADEATIKDMSISRNLLNRQVTRYYEGRSPLAPTHPDKKRRLGAPYVKRKWTQEEVDRSISRNWVPKTE</sequence>
<evidence type="ECO:0000256" key="2">
    <source>
        <dbReference type="SAM" id="MobiDB-lite"/>
    </source>
</evidence>
<dbReference type="InterPro" id="IPR002885">
    <property type="entry name" value="PPR_rpt"/>
</dbReference>
<dbReference type="Gene3D" id="1.25.40.10">
    <property type="entry name" value="Tetratricopeptide repeat domain"/>
    <property type="match status" value="1"/>
</dbReference>
<feature type="region of interest" description="Disordered" evidence="2">
    <location>
        <begin position="433"/>
        <end position="463"/>
    </location>
</feature>
<accession>S3CIH1</accession>
<organism evidence="3 4">
    <name type="scientific">Ophiostoma piceae (strain UAMH 11346)</name>
    <name type="common">Sap stain fungus</name>
    <dbReference type="NCBI Taxonomy" id="1262450"/>
    <lineage>
        <taxon>Eukaryota</taxon>
        <taxon>Fungi</taxon>
        <taxon>Dikarya</taxon>
        <taxon>Ascomycota</taxon>
        <taxon>Pezizomycotina</taxon>
        <taxon>Sordariomycetes</taxon>
        <taxon>Sordariomycetidae</taxon>
        <taxon>Ophiostomatales</taxon>
        <taxon>Ophiostomataceae</taxon>
        <taxon>Ophiostoma</taxon>
    </lineage>
</organism>
<dbReference type="InterPro" id="IPR011990">
    <property type="entry name" value="TPR-like_helical_dom_sf"/>
</dbReference>
<name>S3CIH1_OPHP1</name>
<keyword evidence="4" id="KW-1185">Reference proteome</keyword>
<dbReference type="eggNOG" id="KOG4197">
    <property type="taxonomic scope" value="Eukaryota"/>
</dbReference>
<dbReference type="HOGENOM" id="CLU_014304_2_0_1"/>
<dbReference type="GO" id="GO:0003729">
    <property type="term" value="F:mRNA binding"/>
    <property type="evidence" value="ECO:0007669"/>
    <property type="project" value="TreeGrafter"/>
</dbReference>
<dbReference type="PANTHER" id="PTHR47938:SF35">
    <property type="entry name" value="PENTATRICOPEPTIDE REPEAT-CONTAINING PROTEIN 4, MITOCHONDRIAL-RELATED"/>
    <property type="match status" value="1"/>
</dbReference>
<dbReference type="PROSITE" id="PS51375">
    <property type="entry name" value="PPR"/>
    <property type="match status" value="1"/>
</dbReference>